<evidence type="ECO:0000313" key="4">
    <source>
        <dbReference type="Proteomes" id="UP001367676"/>
    </source>
</evidence>
<keyword evidence="2" id="KW-0472">Membrane</keyword>
<proteinExistence type="predicted"/>
<dbReference type="Proteomes" id="UP001367676">
    <property type="component" value="Unassembled WGS sequence"/>
</dbReference>
<name>A0AAN9Y1I7_9HEMI</name>
<feature type="compositionally biased region" description="Polar residues" evidence="1">
    <location>
        <begin position="96"/>
        <end position="108"/>
    </location>
</feature>
<gene>
    <name evidence="3" type="ORF">V9T40_013620</name>
</gene>
<feature type="region of interest" description="Disordered" evidence="1">
    <location>
        <begin position="72"/>
        <end position="108"/>
    </location>
</feature>
<sequence length="166" mass="19043">MKFKYRYLALWCMWWCFMGIQSFILIPEELPSLLSVLYGSIPPIKKGTDSRIGIGFRLGPNADFQVQFEIGPQLNTQPLGPNPNATSSSRKRQTHHQNSPTKLNFNSANPSERWLNMWKQKLTDEDNEIHDNPPTQSDPTKENFSFVNHLRQLYDAAGKKSNDSTT</sequence>
<comment type="caution">
    <text evidence="3">The sequence shown here is derived from an EMBL/GenBank/DDBJ whole genome shotgun (WGS) entry which is preliminary data.</text>
</comment>
<feature type="compositionally biased region" description="Polar residues" evidence="1">
    <location>
        <begin position="133"/>
        <end position="144"/>
    </location>
</feature>
<evidence type="ECO:0000256" key="1">
    <source>
        <dbReference type="SAM" id="MobiDB-lite"/>
    </source>
</evidence>
<protein>
    <submittedName>
        <fullName evidence="3">Uncharacterized protein</fullName>
    </submittedName>
</protein>
<evidence type="ECO:0000313" key="3">
    <source>
        <dbReference type="EMBL" id="KAK7582175.1"/>
    </source>
</evidence>
<reference evidence="3 4" key="1">
    <citation type="submission" date="2024-03" db="EMBL/GenBank/DDBJ databases">
        <title>Adaptation during the transition from Ophiocordyceps entomopathogen to insect associate is accompanied by gene loss and intensified selection.</title>
        <authorList>
            <person name="Ward C.M."/>
            <person name="Onetto C.A."/>
            <person name="Borneman A.R."/>
        </authorList>
    </citation>
    <scope>NUCLEOTIDE SEQUENCE [LARGE SCALE GENOMIC DNA]</scope>
    <source>
        <strain evidence="3">AWRI1</strain>
        <tissue evidence="3">Single Adult Female</tissue>
    </source>
</reference>
<keyword evidence="4" id="KW-1185">Reference proteome</keyword>
<evidence type="ECO:0000256" key="2">
    <source>
        <dbReference type="SAM" id="Phobius"/>
    </source>
</evidence>
<keyword evidence="2" id="KW-1133">Transmembrane helix</keyword>
<accession>A0AAN9Y1I7</accession>
<keyword evidence="2" id="KW-0812">Transmembrane</keyword>
<organism evidence="3 4">
    <name type="scientific">Parthenolecanium corni</name>
    <dbReference type="NCBI Taxonomy" id="536013"/>
    <lineage>
        <taxon>Eukaryota</taxon>
        <taxon>Metazoa</taxon>
        <taxon>Ecdysozoa</taxon>
        <taxon>Arthropoda</taxon>
        <taxon>Hexapoda</taxon>
        <taxon>Insecta</taxon>
        <taxon>Pterygota</taxon>
        <taxon>Neoptera</taxon>
        <taxon>Paraneoptera</taxon>
        <taxon>Hemiptera</taxon>
        <taxon>Sternorrhyncha</taxon>
        <taxon>Coccoidea</taxon>
        <taxon>Coccidae</taxon>
        <taxon>Parthenolecanium</taxon>
    </lineage>
</organism>
<feature type="transmembrane region" description="Helical" evidence="2">
    <location>
        <begin position="7"/>
        <end position="26"/>
    </location>
</feature>
<feature type="compositionally biased region" description="Polar residues" evidence="1">
    <location>
        <begin position="73"/>
        <end position="88"/>
    </location>
</feature>
<feature type="region of interest" description="Disordered" evidence="1">
    <location>
        <begin position="123"/>
        <end position="144"/>
    </location>
</feature>
<dbReference type="AlphaFoldDB" id="A0AAN9Y1I7"/>
<dbReference type="EMBL" id="JBBCAQ010000033">
    <property type="protein sequence ID" value="KAK7582175.1"/>
    <property type="molecule type" value="Genomic_DNA"/>
</dbReference>